<organism evidence="1 2">
    <name type="scientific">Candolleomyces eurysporus</name>
    <dbReference type="NCBI Taxonomy" id="2828524"/>
    <lineage>
        <taxon>Eukaryota</taxon>
        <taxon>Fungi</taxon>
        <taxon>Dikarya</taxon>
        <taxon>Basidiomycota</taxon>
        <taxon>Agaricomycotina</taxon>
        <taxon>Agaricomycetes</taxon>
        <taxon>Agaricomycetidae</taxon>
        <taxon>Agaricales</taxon>
        <taxon>Agaricineae</taxon>
        <taxon>Psathyrellaceae</taxon>
        <taxon>Candolleomyces</taxon>
    </lineage>
</organism>
<protein>
    <submittedName>
        <fullName evidence="1">Uncharacterized protein</fullName>
    </submittedName>
</protein>
<proteinExistence type="predicted"/>
<sequence length="150" mass="16696">MQTSRHDAIPQVLRLPYPRRNPWATTGGGFDTIICQVRTQLTINGARNPDLNCGAGSFVVPGDTPAFDWRTADVSFWLYAGPIRIHPASSGDAPCSEFDSTKAGRFEIHQVTEGTKDLLKKRQDYAHGICSFIRPAFCDHSFPTLMRIDE</sequence>
<keyword evidence="2" id="KW-1185">Reference proteome</keyword>
<evidence type="ECO:0000313" key="1">
    <source>
        <dbReference type="EMBL" id="KAJ2924567.1"/>
    </source>
</evidence>
<gene>
    <name evidence="1" type="ORF">H1R20_g12528</name>
</gene>
<dbReference type="OrthoDB" id="4849160at2759"/>
<dbReference type="AlphaFoldDB" id="A0A9W8IXG5"/>
<evidence type="ECO:0000313" key="2">
    <source>
        <dbReference type="Proteomes" id="UP001140091"/>
    </source>
</evidence>
<name>A0A9W8IXG5_9AGAR</name>
<reference evidence="1" key="1">
    <citation type="submission" date="2022-06" db="EMBL/GenBank/DDBJ databases">
        <title>Genome Sequence of Candolleomyces eurysporus.</title>
        <authorList>
            <person name="Buettner E."/>
        </authorList>
    </citation>
    <scope>NUCLEOTIDE SEQUENCE</scope>
    <source>
        <strain evidence="1">VTCC 930004</strain>
    </source>
</reference>
<comment type="caution">
    <text evidence="1">The sequence shown here is derived from an EMBL/GenBank/DDBJ whole genome shotgun (WGS) entry which is preliminary data.</text>
</comment>
<dbReference type="EMBL" id="JANBPK010001214">
    <property type="protein sequence ID" value="KAJ2924567.1"/>
    <property type="molecule type" value="Genomic_DNA"/>
</dbReference>
<feature type="non-terminal residue" evidence="1">
    <location>
        <position position="150"/>
    </location>
</feature>
<accession>A0A9W8IXG5</accession>
<dbReference type="Proteomes" id="UP001140091">
    <property type="component" value="Unassembled WGS sequence"/>
</dbReference>